<dbReference type="Pfam" id="PF13424">
    <property type="entry name" value="TPR_12"/>
    <property type="match status" value="1"/>
</dbReference>
<feature type="repeat" description="TPR" evidence="1">
    <location>
        <begin position="189"/>
        <end position="222"/>
    </location>
</feature>
<reference evidence="2" key="1">
    <citation type="submission" date="2023-08" db="EMBL/GenBank/DDBJ databases">
        <title>Comparative genomics and taxonomic characterization of three novel marine species of genus Marivirga.</title>
        <authorList>
            <person name="Muhammad N."/>
            <person name="Kim S.-G."/>
        </authorList>
    </citation>
    <scope>NUCLEOTIDE SEQUENCE [LARGE SCALE GENOMIC DNA]</scope>
    <source>
        <strain evidence="2">ABR2-2</strain>
    </source>
</reference>
<evidence type="ECO:0000313" key="3">
    <source>
        <dbReference type="Proteomes" id="UP001244443"/>
    </source>
</evidence>
<dbReference type="SUPFAM" id="SSF48452">
    <property type="entry name" value="TPR-like"/>
    <property type="match status" value="1"/>
</dbReference>
<dbReference type="EMBL" id="CP129970">
    <property type="protein sequence ID" value="WMN07405.1"/>
    <property type="molecule type" value="Genomic_DNA"/>
</dbReference>
<dbReference type="Gene3D" id="1.25.40.10">
    <property type="entry name" value="Tetratricopeptide repeat domain"/>
    <property type="match status" value="1"/>
</dbReference>
<sequence length="237" mass="27010">MNNLRISLVVIFVVFFNMQFSNAQQKDSLMYQAYLLSSESLWESALNQYSSDFWSIDKAVAYYGLLNNTMIHSNEDKFDEYVEQALDYLETMEEKGLHTAEAIAMRSSIYGFIMAYYPWKGMYYGPKSSNAIEKALKTNTESSIVNMVLGISLFYTPESFGGNKQAAVEAFQKSVDLYEIQGYNGWLYLNTLANLGKAHQAVGQNQEAINVYEKALAVEPNFRWVSSKLLPDARRSK</sequence>
<dbReference type="AlphaFoldDB" id="A0AA51N816"/>
<organism evidence="2 3">
    <name type="scientific">Marivirga arenosa</name>
    <dbReference type="NCBI Taxonomy" id="3059076"/>
    <lineage>
        <taxon>Bacteria</taxon>
        <taxon>Pseudomonadati</taxon>
        <taxon>Bacteroidota</taxon>
        <taxon>Cytophagia</taxon>
        <taxon>Cytophagales</taxon>
        <taxon>Marivirgaceae</taxon>
        <taxon>Marivirga</taxon>
    </lineage>
</organism>
<dbReference type="RefSeq" id="WP_308357535.1">
    <property type="nucleotide sequence ID" value="NZ_CP129970.2"/>
</dbReference>
<evidence type="ECO:0000313" key="2">
    <source>
        <dbReference type="EMBL" id="WMN07405.1"/>
    </source>
</evidence>
<dbReference type="InterPro" id="IPR019734">
    <property type="entry name" value="TPR_rpt"/>
</dbReference>
<dbReference type="PROSITE" id="PS50005">
    <property type="entry name" value="TPR"/>
    <property type="match status" value="1"/>
</dbReference>
<accession>A0AA51N816</accession>
<dbReference type="InterPro" id="IPR011990">
    <property type="entry name" value="TPR-like_helical_dom_sf"/>
</dbReference>
<protein>
    <submittedName>
        <fullName evidence="2">Tetratricopeptide repeat protein</fullName>
    </submittedName>
</protein>
<dbReference type="PROSITE" id="PS50293">
    <property type="entry name" value="TPR_REGION"/>
    <property type="match status" value="1"/>
</dbReference>
<evidence type="ECO:0000256" key="1">
    <source>
        <dbReference type="PROSITE-ProRule" id="PRU00339"/>
    </source>
</evidence>
<keyword evidence="3" id="KW-1185">Reference proteome</keyword>
<proteinExistence type="predicted"/>
<keyword evidence="1" id="KW-0802">TPR repeat</keyword>
<dbReference type="SMART" id="SM00028">
    <property type="entry name" value="TPR"/>
    <property type="match status" value="1"/>
</dbReference>
<name>A0AA51N816_9BACT</name>
<gene>
    <name evidence="2" type="ORF">QYS48_28655</name>
</gene>
<dbReference type="Proteomes" id="UP001244443">
    <property type="component" value="Chromosome"/>
</dbReference>